<organism evidence="2">
    <name type="scientific">Lepeophtheirus salmonis</name>
    <name type="common">Salmon louse</name>
    <name type="synonym">Caligus salmonis</name>
    <dbReference type="NCBI Taxonomy" id="72036"/>
    <lineage>
        <taxon>Eukaryota</taxon>
        <taxon>Metazoa</taxon>
        <taxon>Ecdysozoa</taxon>
        <taxon>Arthropoda</taxon>
        <taxon>Crustacea</taxon>
        <taxon>Multicrustacea</taxon>
        <taxon>Hexanauplia</taxon>
        <taxon>Copepoda</taxon>
        <taxon>Siphonostomatoida</taxon>
        <taxon>Caligidae</taxon>
        <taxon>Lepeophtheirus</taxon>
    </lineage>
</organism>
<feature type="signal peptide" evidence="1">
    <location>
        <begin position="1"/>
        <end position="18"/>
    </location>
</feature>
<sequence>MNRIILLSSLSIWKRVKLLQCMLFIVIGPFENRVARKNLKIGLQIRVPTQDAHSTSNLTHLHSYVINDFWNSSLKRASRMFRFT</sequence>
<name>A0A0K2T116_LEPSM</name>
<dbReference type="EMBL" id="HACA01001931">
    <property type="protein sequence ID" value="CDW19292.1"/>
    <property type="molecule type" value="Transcribed_RNA"/>
</dbReference>
<accession>A0A0K2T116</accession>
<feature type="non-terminal residue" evidence="2">
    <location>
        <position position="84"/>
    </location>
</feature>
<reference evidence="2" key="1">
    <citation type="submission" date="2014-05" db="EMBL/GenBank/DDBJ databases">
        <authorList>
            <person name="Chronopoulou M."/>
        </authorList>
    </citation>
    <scope>NUCLEOTIDE SEQUENCE</scope>
    <source>
        <tissue evidence="2">Whole organism</tissue>
    </source>
</reference>
<keyword evidence="1" id="KW-0732">Signal</keyword>
<proteinExistence type="predicted"/>
<evidence type="ECO:0000313" key="2">
    <source>
        <dbReference type="EMBL" id="CDW19292.1"/>
    </source>
</evidence>
<evidence type="ECO:0000256" key="1">
    <source>
        <dbReference type="SAM" id="SignalP"/>
    </source>
</evidence>
<feature type="chain" id="PRO_5005487361" evidence="1">
    <location>
        <begin position="19"/>
        <end position="84"/>
    </location>
</feature>
<protein>
    <submittedName>
        <fullName evidence="2">Uncharacterized protein</fullName>
    </submittedName>
</protein>
<dbReference type="AlphaFoldDB" id="A0A0K2T116"/>